<comment type="function">
    <text evidence="2">Catalyzes the hydrolysis of 5-hydroxyisourate (HIU) to 2-oxo-4-hydroxy-4-carboxy-5-ureidoimidazoline (OHCU).</text>
</comment>
<dbReference type="NCBIfam" id="TIGR02962">
    <property type="entry name" value="hdxy_isourate"/>
    <property type="match status" value="1"/>
</dbReference>
<evidence type="ECO:0000313" key="10">
    <source>
        <dbReference type="Proteomes" id="UP001500236"/>
    </source>
</evidence>
<dbReference type="RefSeq" id="WP_344683895.1">
    <property type="nucleotide sequence ID" value="NZ_BAAAVT010000034.1"/>
</dbReference>
<dbReference type="Proteomes" id="UP001500236">
    <property type="component" value="Unassembled WGS sequence"/>
</dbReference>
<dbReference type="InterPro" id="IPR036817">
    <property type="entry name" value="Transthyretin/HIU_hydrolase_sf"/>
</dbReference>
<evidence type="ECO:0000256" key="3">
    <source>
        <dbReference type="ARBA" id="ARBA00009850"/>
    </source>
</evidence>
<name>A0ABP6M7V8_9MICC</name>
<evidence type="ECO:0000256" key="1">
    <source>
        <dbReference type="ARBA" id="ARBA00001043"/>
    </source>
</evidence>
<evidence type="ECO:0000256" key="6">
    <source>
        <dbReference type="ARBA" id="ARBA00022801"/>
    </source>
</evidence>
<evidence type="ECO:0000256" key="5">
    <source>
        <dbReference type="ARBA" id="ARBA00022631"/>
    </source>
</evidence>
<dbReference type="PANTHER" id="PTHR10395:SF7">
    <property type="entry name" value="5-HYDROXYISOURATE HYDROLASE"/>
    <property type="match status" value="1"/>
</dbReference>
<reference evidence="10" key="1">
    <citation type="journal article" date="2019" name="Int. J. Syst. Evol. Microbiol.">
        <title>The Global Catalogue of Microorganisms (GCM) 10K type strain sequencing project: providing services to taxonomists for standard genome sequencing and annotation.</title>
        <authorList>
            <consortium name="The Broad Institute Genomics Platform"/>
            <consortium name="The Broad Institute Genome Sequencing Center for Infectious Disease"/>
            <person name="Wu L."/>
            <person name="Ma J."/>
        </authorList>
    </citation>
    <scope>NUCLEOTIDE SEQUENCE [LARGE SCALE GENOMIC DNA]</scope>
    <source>
        <strain evidence="10">JCM 14309</strain>
    </source>
</reference>
<dbReference type="InterPro" id="IPR000895">
    <property type="entry name" value="Transthyretin/HIU_hydrolase"/>
</dbReference>
<dbReference type="PROSITE" id="PS00768">
    <property type="entry name" value="TRANSTHYRETIN_1"/>
    <property type="match status" value="1"/>
</dbReference>
<evidence type="ECO:0000256" key="2">
    <source>
        <dbReference type="ARBA" id="ARBA00002704"/>
    </source>
</evidence>
<dbReference type="EMBL" id="BAAAVT010000034">
    <property type="protein sequence ID" value="GAA3076699.1"/>
    <property type="molecule type" value="Genomic_DNA"/>
</dbReference>
<evidence type="ECO:0000259" key="8">
    <source>
        <dbReference type="Pfam" id="PF00576"/>
    </source>
</evidence>
<keyword evidence="5 7" id="KW-0659">Purine metabolism</keyword>
<dbReference type="InterPro" id="IPR014306">
    <property type="entry name" value="Hydroxyisourate_hydrolase"/>
</dbReference>
<comment type="catalytic activity">
    <reaction evidence="1 7">
        <text>5-hydroxyisourate + H2O = 5-hydroxy-2-oxo-4-ureido-2,5-dihydro-1H-imidazole-5-carboxylate + H(+)</text>
        <dbReference type="Rhea" id="RHEA:23736"/>
        <dbReference type="ChEBI" id="CHEBI:15377"/>
        <dbReference type="ChEBI" id="CHEBI:15378"/>
        <dbReference type="ChEBI" id="CHEBI:18072"/>
        <dbReference type="ChEBI" id="CHEBI:58639"/>
        <dbReference type="EC" id="3.5.2.17"/>
    </reaction>
</comment>
<organism evidence="9 10">
    <name type="scientific">Nesterenkonia aethiopica</name>
    <dbReference type="NCBI Taxonomy" id="269144"/>
    <lineage>
        <taxon>Bacteria</taxon>
        <taxon>Bacillati</taxon>
        <taxon>Actinomycetota</taxon>
        <taxon>Actinomycetes</taxon>
        <taxon>Micrococcales</taxon>
        <taxon>Micrococcaceae</taxon>
        <taxon>Nesterenkonia</taxon>
    </lineage>
</organism>
<keyword evidence="6 7" id="KW-0378">Hydrolase</keyword>
<sequence length="108" mass="11385">MSYITAHVLDATAGTPARGVEIQLLSAVGQQLGAAVTDADGRVADLGPETLEPGDYRVIFGTGAYFSARGQESFHPVVTVDFAVKAGEAHYHIPLLLSPFAYSTYRGS</sequence>
<gene>
    <name evidence="9" type="primary">uraH</name>
    <name evidence="9" type="ORF">GCM10010529_30110</name>
</gene>
<evidence type="ECO:0000313" key="9">
    <source>
        <dbReference type="EMBL" id="GAA3076699.1"/>
    </source>
</evidence>
<dbReference type="EC" id="3.5.2.17" evidence="7"/>
<dbReference type="SUPFAM" id="SSF49472">
    <property type="entry name" value="Transthyretin (synonym: prealbumin)"/>
    <property type="match status" value="1"/>
</dbReference>
<dbReference type="Pfam" id="PF00576">
    <property type="entry name" value="Transthyretin"/>
    <property type="match status" value="1"/>
</dbReference>
<dbReference type="InterPro" id="IPR023416">
    <property type="entry name" value="Transthyretin/HIU_hydrolase_d"/>
</dbReference>
<accession>A0ABP6M7V8</accession>
<dbReference type="GO" id="GO:0016787">
    <property type="term" value="F:hydrolase activity"/>
    <property type="evidence" value="ECO:0007669"/>
    <property type="project" value="UniProtKB-KW"/>
</dbReference>
<evidence type="ECO:0000256" key="4">
    <source>
        <dbReference type="ARBA" id="ARBA00011881"/>
    </source>
</evidence>
<protein>
    <recommendedName>
        <fullName evidence="7">5-hydroxyisourate hydrolase</fullName>
        <shortName evidence="7">HIU hydrolase</shortName>
        <shortName evidence="7">HIUHase</shortName>
        <ecNumber evidence="7">3.5.2.17</ecNumber>
    </recommendedName>
</protein>
<dbReference type="InterPro" id="IPR023418">
    <property type="entry name" value="Thyroxine_BS"/>
</dbReference>
<comment type="similarity">
    <text evidence="3 7">Belongs to the transthyretin family. 5-hydroxyisourate hydrolase subfamily.</text>
</comment>
<comment type="caution">
    <text evidence="9">The sequence shown here is derived from an EMBL/GenBank/DDBJ whole genome shotgun (WGS) entry which is preliminary data.</text>
</comment>
<dbReference type="PRINTS" id="PR00189">
    <property type="entry name" value="TRNSTHYRETIN"/>
</dbReference>
<feature type="domain" description="Transthyretin/hydroxyisourate hydrolase" evidence="8">
    <location>
        <begin position="4"/>
        <end position="107"/>
    </location>
</feature>
<comment type="subunit">
    <text evidence="4 7">Homotetramer.</text>
</comment>
<evidence type="ECO:0000256" key="7">
    <source>
        <dbReference type="RuleBase" id="RU361270"/>
    </source>
</evidence>
<dbReference type="CDD" id="cd05822">
    <property type="entry name" value="TLP_HIUase"/>
    <property type="match status" value="1"/>
</dbReference>
<proteinExistence type="inferred from homology"/>
<keyword evidence="10" id="KW-1185">Reference proteome</keyword>
<dbReference type="Gene3D" id="2.60.40.180">
    <property type="entry name" value="Transthyretin/hydroxyisourate hydrolase domain"/>
    <property type="match status" value="1"/>
</dbReference>
<dbReference type="PANTHER" id="PTHR10395">
    <property type="entry name" value="URICASE AND TRANSTHYRETIN-RELATED"/>
    <property type="match status" value="1"/>
</dbReference>